<feature type="compositionally biased region" description="Basic and acidic residues" evidence="1">
    <location>
        <begin position="77"/>
        <end position="91"/>
    </location>
</feature>
<reference evidence="2" key="1">
    <citation type="submission" date="2021-03" db="EMBL/GenBank/DDBJ databases">
        <authorList>
            <person name="Bekaert M."/>
        </authorList>
    </citation>
    <scope>NUCLEOTIDE SEQUENCE</scope>
</reference>
<proteinExistence type="predicted"/>
<dbReference type="EMBL" id="CAJPWZ010001038">
    <property type="protein sequence ID" value="CAG2206093.1"/>
    <property type="molecule type" value="Genomic_DNA"/>
</dbReference>
<dbReference type="AlphaFoldDB" id="A0A8S3RD64"/>
<protein>
    <submittedName>
        <fullName evidence="2">Uncharacterized protein</fullName>
    </submittedName>
</protein>
<evidence type="ECO:0000313" key="2">
    <source>
        <dbReference type="EMBL" id="CAG2206093.1"/>
    </source>
</evidence>
<gene>
    <name evidence="2" type="ORF">MEDL_20421</name>
</gene>
<dbReference type="OrthoDB" id="6157003at2759"/>
<dbReference type="Proteomes" id="UP000683360">
    <property type="component" value="Unassembled WGS sequence"/>
</dbReference>
<organism evidence="2 3">
    <name type="scientific">Mytilus edulis</name>
    <name type="common">Blue mussel</name>
    <dbReference type="NCBI Taxonomy" id="6550"/>
    <lineage>
        <taxon>Eukaryota</taxon>
        <taxon>Metazoa</taxon>
        <taxon>Spiralia</taxon>
        <taxon>Lophotrochozoa</taxon>
        <taxon>Mollusca</taxon>
        <taxon>Bivalvia</taxon>
        <taxon>Autobranchia</taxon>
        <taxon>Pteriomorphia</taxon>
        <taxon>Mytilida</taxon>
        <taxon>Mytiloidea</taxon>
        <taxon>Mytilidae</taxon>
        <taxon>Mytilinae</taxon>
        <taxon>Mytilus</taxon>
    </lineage>
</organism>
<comment type="caution">
    <text evidence="2">The sequence shown here is derived from an EMBL/GenBank/DDBJ whole genome shotgun (WGS) entry which is preliminary data.</text>
</comment>
<sequence>MSCHHTFRHGNSLRYDMSPHTLTKKQSIGRHVDIHAVMPNETNFIFRVKMVRKRNRKQLQWQKPAHNKSSSQNRNNVRKENQQVHQESEPQDYYRRDLFRENVYEGKDHNKSVFEKARVKVSVVFPGCKIITCFSNITFEILHLIPRYPHVLPELVLLRTVEDDSILLGRIHRISEVNKKVYVRDINDEELCLELLCLSGITRPGRFVALKNPTLTVFHDGEFGFRTNETGSVHYIDVDGDYFNKRLCQHSSDVLYLCLCLKDFFETKDISKFCNKTNIQTTSSEKETYNNSTENVSNEQFNTSMDIESIEIGGHESHIKAKEQIMKPQSQNQKSQSTIKTAIKSEIENYQTTCSVCEERTDKKCSRCKKDKNGEETYVAFYLDYDNPFPFFSWSGIRPGRFITIDNPFIHYFMDGSVGLRIEEPSTVSIIDV</sequence>
<feature type="region of interest" description="Disordered" evidence="1">
    <location>
        <begin position="57"/>
        <end position="91"/>
    </location>
</feature>
<keyword evidence="3" id="KW-1185">Reference proteome</keyword>
<accession>A0A8S3RD64</accession>
<name>A0A8S3RD64_MYTED</name>
<evidence type="ECO:0000313" key="3">
    <source>
        <dbReference type="Proteomes" id="UP000683360"/>
    </source>
</evidence>
<evidence type="ECO:0000256" key="1">
    <source>
        <dbReference type="SAM" id="MobiDB-lite"/>
    </source>
</evidence>